<feature type="transmembrane region" description="Helical" evidence="5">
    <location>
        <begin position="107"/>
        <end position="126"/>
    </location>
</feature>
<keyword evidence="6" id="KW-1185">Reference proteome</keyword>
<evidence type="ECO:0000313" key="6">
    <source>
        <dbReference type="Proteomes" id="UP000887574"/>
    </source>
</evidence>
<organism evidence="6 7">
    <name type="scientific">Ditylenchus dipsaci</name>
    <dbReference type="NCBI Taxonomy" id="166011"/>
    <lineage>
        <taxon>Eukaryota</taxon>
        <taxon>Metazoa</taxon>
        <taxon>Ecdysozoa</taxon>
        <taxon>Nematoda</taxon>
        <taxon>Chromadorea</taxon>
        <taxon>Rhabditida</taxon>
        <taxon>Tylenchina</taxon>
        <taxon>Tylenchomorpha</taxon>
        <taxon>Sphaerularioidea</taxon>
        <taxon>Anguinidae</taxon>
        <taxon>Anguininae</taxon>
        <taxon>Ditylenchus</taxon>
    </lineage>
</organism>
<accession>A0A915DIU5</accession>
<keyword evidence="4 5" id="KW-0472">Membrane</keyword>
<dbReference type="GO" id="GO:0016020">
    <property type="term" value="C:membrane"/>
    <property type="evidence" value="ECO:0007669"/>
    <property type="project" value="UniProtKB-SubCell"/>
</dbReference>
<feature type="transmembrane region" description="Helical" evidence="5">
    <location>
        <begin position="51"/>
        <end position="69"/>
    </location>
</feature>
<keyword evidence="2 5" id="KW-0812">Transmembrane</keyword>
<evidence type="ECO:0000256" key="3">
    <source>
        <dbReference type="ARBA" id="ARBA00022989"/>
    </source>
</evidence>
<dbReference type="InterPro" id="IPR036259">
    <property type="entry name" value="MFS_trans_sf"/>
</dbReference>
<proteinExistence type="predicted"/>
<evidence type="ECO:0000256" key="2">
    <source>
        <dbReference type="ARBA" id="ARBA00022692"/>
    </source>
</evidence>
<sequence length="241" mass="26346">MNSTYWALSLFSVDLHEDQMTGFFLSGAVEIPAGVAAMVLLLYFGRRTVTFFALFLTSVSMFIAVLMPGKTYLTMTFPLLAKVFNSMAWCSEPLLVGEMAPTSVRNVFYGSVGFMGEIGSILAPYLNILKNVHESAPPLLISIMSLVAALAVLCSPETKDKSMPQDIPDFDSGPVYKALSAFFTRICGSKTPEKAANGKLIVEQGSTKKLTTNEAEKARLIEEKLDNIENDQKMDKSNLSV</sequence>
<dbReference type="AlphaFoldDB" id="A0A915DIU5"/>
<feature type="transmembrane region" description="Helical" evidence="5">
    <location>
        <begin position="20"/>
        <end position="44"/>
    </location>
</feature>
<dbReference type="Pfam" id="PF00083">
    <property type="entry name" value="Sugar_tr"/>
    <property type="match status" value="1"/>
</dbReference>
<evidence type="ECO:0000256" key="4">
    <source>
        <dbReference type="ARBA" id="ARBA00023136"/>
    </source>
</evidence>
<name>A0A915DIU5_9BILA</name>
<dbReference type="PANTHER" id="PTHR24064">
    <property type="entry name" value="SOLUTE CARRIER FAMILY 22 MEMBER"/>
    <property type="match status" value="1"/>
</dbReference>
<feature type="transmembrane region" description="Helical" evidence="5">
    <location>
        <begin position="138"/>
        <end position="155"/>
    </location>
</feature>
<evidence type="ECO:0000256" key="1">
    <source>
        <dbReference type="ARBA" id="ARBA00004141"/>
    </source>
</evidence>
<evidence type="ECO:0000256" key="5">
    <source>
        <dbReference type="SAM" id="Phobius"/>
    </source>
</evidence>
<dbReference type="GO" id="GO:0022857">
    <property type="term" value="F:transmembrane transporter activity"/>
    <property type="evidence" value="ECO:0007669"/>
    <property type="project" value="InterPro"/>
</dbReference>
<dbReference type="Gene3D" id="1.20.1250.20">
    <property type="entry name" value="MFS general substrate transporter like domains"/>
    <property type="match status" value="1"/>
</dbReference>
<protein>
    <submittedName>
        <fullName evidence="7">Major facilitator superfamily (MFS) profile domain-containing protein</fullName>
    </submittedName>
</protein>
<keyword evidence="3 5" id="KW-1133">Transmembrane helix</keyword>
<dbReference type="InterPro" id="IPR005828">
    <property type="entry name" value="MFS_sugar_transport-like"/>
</dbReference>
<evidence type="ECO:0000313" key="7">
    <source>
        <dbReference type="WBParaSite" id="jg19918.2"/>
    </source>
</evidence>
<dbReference type="SUPFAM" id="SSF103473">
    <property type="entry name" value="MFS general substrate transporter"/>
    <property type="match status" value="1"/>
</dbReference>
<comment type="subcellular location">
    <subcellularLocation>
        <location evidence="1">Membrane</location>
        <topology evidence="1">Multi-pass membrane protein</topology>
    </subcellularLocation>
</comment>
<dbReference type="WBParaSite" id="jg19918.2">
    <property type="protein sequence ID" value="jg19918.2"/>
    <property type="gene ID" value="jg19918"/>
</dbReference>
<reference evidence="7" key="1">
    <citation type="submission" date="2022-11" db="UniProtKB">
        <authorList>
            <consortium name="WormBaseParasite"/>
        </authorList>
    </citation>
    <scope>IDENTIFICATION</scope>
</reference>
<dbReference type="Proteomes" id="UP000887574">
    <property type="component" value="Unplaced"/>
</dbReference>